<dbReference type="Proteomes" id="UP000054166">
    <property type="component" value="Unassembled WGS sequence"/>
</dbReference>
<proteinExistence type="predicted"/>
<keyword evidence="2" id="KW-1185">Reference proteome</keyword>
<protein>
    <submittedName>
        <fullName evidence="1">Uncharacterized protein</fullName>
    </submittedName>
</protein>
<name>A0A0C3FH99_PILCF</name>
<dbReference type="AlphaFoldDB" id="A0A0C3FH99"/>
<sequence length="109" mass="12188">MPCNDWLESAHRNINDIDCSSSLNPNSAFPKRSRRQNLFNIQRLLGWRLHSISLACALHSCCCVAHVDPGLDMISTTGMHTLALTRLESAVDKNPIDILCKAKTKQKTK</sequence>
<gene>
    <name evidence="1" type="ORF">PILCRDRAFT_570573</name>
</gene>
<reference evidence="1 2" key="1">
    <citation type="submission" date="2014-04" db="EMBL/GenBank/DDBJ databases">
        <authorList>
            <consortium name="DOE Joint Genome Institute"/>
            <person name="Kuo A."/>
            <person name="Tarkka M."/>
            <person name="Buscot F."/>
            <person name="Kohler A."/>
            <person name="Nagy L.G."/>
            <person name="Floudas D."/>
            <person name="Copeland A."/>
            <person name="Barry K.W."/>
            <person name="Cichocki N."/>
            <person name="Veneault-Fourrey C."/>
            <person name="LaButti K."/>
            <person name="Lindquist E.A."/>
            <person name="Lipzen A."/>
            <person name="Lundell T."/>
            <person name="Morin E."/>
            <person name="Murat C."/>
            <person name="Sun H."/>
            <person name="Tunlid A."/>
            <person name="Henrissat B."/>
            <person name="Grigoriev I.V."/>
            <person name="Hibbett D.S."/>
            <person name="Martin F."/>
            <person name="Nordberg H.P."/>
            <person name="Cantor M.N."/>
            <person name="Hua S.X."/>
        </authorList>
    </citation>
    <scope>NUCLEOTIDE SEQUENCE [LARGE SCALE GENOMIC DNA]</scope>
    <source>
        <strain evidence="1 2">F 1598</strain>
    </source>
</reference>
<dbReference type="InParanoid" id="A0A0C3FH99"/>
<evidence type="ECO:0000313" key="2">
    <source>
        <dbReference type="Proteomes" id="UP000054166"/>
    </source>
</evidence>
<organism evidence="1 2">
    <name type="scientific">Piloderma croceum (strain F 1598)</name>
    <dbReference type="NCBI Taxonomy" id="765440"/>
    <lineage>
        <taxon>Eukaryota</taxon>
        <taxon>Fungi</taxon>
        <taxon>Dikarya</taxon>
        <taxon>Basidiomycota</taxon>
        <taxon>Agaricomycotina</taxon>
        <taxon>Agaricomycetes</taxon>
        <taxon>Agaricomycetidae</taxon>
        <taxon>Atheliales</taxon>
        <taxon>Atheliaceae</taxon>
        <taxon>Piloderma</taxon>
    </lineage>
</organism>
<dbReference type="EMBL" id="KN833011">
    <property type="protein sequence ID" value="KIM79161.1"/>
    <property type="molecule type" value="Genomic_DNA"/>
</dbReference>
<reference evidence="2" key="2">
    <citation type="submission" date="2015-01" db="EMBL/GenBank/DDBJ databases">
        <title>Evolutionary Origins and Diversification of the Mycorrhizal Mutualists.</title>
        <authorList>
            <consortium name="DOE Joint Genome Institute"/>
            <consortium name="Mycorrhizal Genomics Consortium"/>
            <person name="Kohler A."/>
            <person name="Kuo A."/>
            <person name="Nagy L.G."/>
            <person name="Floudas D."/>
            <person name="Copeland A."/>
            <person name="Barry K.W."/>
            <person name="Cichocki N."/>
            <person name="Veneault-Fourrey C."/>
            <person name="LaButti K."/>
            <person name="Lindquist E.A."/>
            <person name="Lipzen A."/>
            <person name="Lundell T."/>
            <person name="Morin E."/>
            <person name="Murat C."/>
            <person name="Riley R."/>
            <person name="Ohm R."/>
            <person name="Sun H."/>
            <person name="Tunlid A."/>
            <person name="Henrissat B."/>
            <person name="Grigoriev I.V."/>
            <person name="Hibbett D.S."/>
            <person name="Martin F."/>
        </authorList>
    </citation>
    <scope>NUCLEOTIDE SEQUENCE [LARGE SCALE GENOMIC DNA]</scope>
    <source>
        <strain evidence="2">F 1598</strain>
    </source>
</reference>
<evidence type="ECO:0000313" key="1">
    <source>
        <dbReference type="EMBL" id="KIM79161.1"/>
    </source>
</evidence>
<dbReference type="HOGENOM" id="CLU_2184957_0_0_1"/>
<accession>A0A0C3FH99</accession>